<gene>
    <name evidence="17" type="primary">recQ</name>
    <name evidence="17" type="ORF">C0V70_05105</name>
</gene>
<dbReference type="RefSeq" id="WP_102242793.1">
    <property type="nucleotide sequence ID" value="NZ_CP025704.1"/>
</dbReference>
<dbReference type="EMBL" id="CP025704">
    <property type="protein sequence ID" value="AUN97498.1"/>
    <property type="molecule type" value="Genomic_DNA"/>
</dbReference>
<dbReference type="GO" id="GO:0016787">
    <property type="term" value="F:hydrolase activity"/>
    <property type="evidence" value="ECO:0007669"/>
    <property type="project" value="UniProtKB-KW"/>
</dbReference>
<reference evidence="17 18" key="1">
    <citation type="submission" date="2018-01" db="EMBL/GenBank/DDBJ databases">
        <title>Complete genome sequence of Bacteriovorax stolpii DSM12778.</title>
        <authorList>
            <person name="Tang B."/>
            <person name="Chang J."/>
        </authorList>
    </citation>
    <scope>NUCLEOTIDE SEQUENCE [LARGE SCALE GENOMIC DNA]</scope>
    <source>
        <strain evidence="17 18">DSM 12778</strain>
    </source>
</reference>
<dbReference type="Pfam" id="PF16124">
    <property type="entry name" value="RecQ_Zn_bind"/>
    <property type="match status" value="1"/>
</dbReference>
<dbReference type="GO" id="GO:0005524">
    <property type="term" value="F:ATP binding"/>
    <property type="evidence" value="ECO:0007669"/>
    <property type="project" value="UniProtKB-KW"/>
</dbReference>
<dbReference type="InterPro" id="IPR032284">
    <property type="entry name" value="RecQ_Zn-bd"/>
</dbReference>
<keyword evidence="18" id="KW-1185">Reference proteome</keyword>
<evidence type="ECO:0000256" key="14">
    <source>
        <dbReference type="ARBA" id="ARBA00023235"/>
    </source>
</evidence>
<comment type="cofactor">
    <cofactor evidence="1">
        <name>Mg(2+)</name>
        <dbReference type="ChEBI" id="CHEBI:18420"/>
    </cofactor>
</comment>
<comment type="similarity">
    <text evidence="3">Belongs to the helicase family. RecQ subfamily.</text>
</comment>
<dbReference type="NCBIfam" id="TIGR01389">
    <property type="entry name" value="recQ"/>
    <property type="match status" value="1"/>
</dbReference>
<evidence type="ECO:0000256" key="12">
    <source>
        <dbReference type="ARBA" id="ARBA00023172"/>
    </source>
</evidence>
<keyword evidence="11" id="KW-0238">DNA-binding</keyword>
<dbReference type="GO" id="GO:0006310">
    <property type="term" value="P:DNA recombination"/>
    <property type="evidence" value="ECO:0007669"/>
    <property type="project" value="UniProtKB-UniRule"/>
</dbReference>
<dbReference type="Pfam" id="PF09382">
    <property type="entry name" value="RQC"/>
    <property type="match status" value="1"/>
</dbReference>
<dbReference type="InterPro" id="IPR004589">
    <property type="entry name" value="DNA_helicase_ATP-dep_RecQ"/>
</dbReference>
<keyword evidence="14" id="KW-0413">Isomerase</keyword>
<dbReference type="PANTHER" id="PTHR13710:SF105">
    <property type="entry name" value="ATP-DEPENDENT DNA HELICASE Q1"/>
    <property type="match status" value="1"/>
</dbReference>
<dbReference type="InterPro" id="IPR010997">
    <property type="entry name" value="HRDC-like_sf"/>
</dbReference>
<dbReference type="InterPro" id="IPR011545">
    <property type="entry name" value="DEAD/DEAH_box_helicase_dom"/>
</dbReference>
<evidence type="ECO:0000256" key="16">
    <source>
        <dbReference type="NCBIfam" id="TIGR01389"/>
    </source>
</evidence>
<dbReference type="GO" id="GO:0043590">
    <property type="term" value="C:bacterial nucleoid"/>
    <property type="evidence" value="ECO:0007669"/>
    <property type="project" value="TreeGrafter"/>
</dbReference>
<dbReference type="InterPro" id="IPR002121">
    <property type="entry name" value="HRDC_dom"/>
</dbReference>
<dbReference type="PROSITE" id="PS51192">
    <property type="entry name" value="HELICASE_ATP_BIND_1"/>
    <property type="match status" value="1"/>
</dbReference>
<evidence type="ECO:0000313" key="18">
    <source>
        <dbReference type="Proteomes" id="UP000235584"/>
    </source>
</evidence>
<dbReference type="Proteomes" id="UP000235584">
    <property type="component" value="Chromosome"/>
</dbReference>
<protein>
    <recommendedName>
        <fullName evidence="16">DNA helicase RecQ</fullName>
        <ecNumber evidence="16">5.6.2.4</ecNumber>
    </recommendedName>
</protein>
<dbReference type="InterPro" id="IPR036388">
    <property type="entry name" value="WH-like_DNA-bd_sf"/>
</dbReference>
<dbReference type="SMART" id="SM00956">
    <property type="entry name" value="RQC"/>
    <property type="match status" value="1"/>
</dbReference>
<evidence type="ECO:0000256" key="2">
    <source>
        <dbReference type="ARBA" id="ARBA00001947"/>
    </source>
</evidence>
<dbReference type="GO" id="GO:0005737">
    <property type="term" value="C:cytoplasm"/>
    <property type="evidence" value="ECO:0007669"/>
    <property type="project" value="TreeGrafter"/>
</dbReference>
<dbReference type="Pfam" id="PF00270">
    <property type="entry name" value="DEAD"/>
    <property type="match status" value="1"/>
</dbReference>
<evidence type="ECO:0000256" key="10">
    <source>
        <dbReference type="ARBA" id="ARBA00022840"/>
    </source>
</evidence>
<evidence type="ECO:0000256" key="9">
    <source>
        <dbReference type="ARBA" id="ARBA00022833"/>
    </source>
</evidence>
<dbReference type="KEGG" id="bsto:C0V70_05105"/>
<evidence type="ECO:0000313" key="17">
    <source>
        <dbReference type="EMBL" id="AUN97498.1"/>
    </source>
</evidence>
<dbReference type="CDD" id="cd18794">
    <property type="entry name" value="SF2_C_RecQ"/>
    <property type="match status" value="1"/>
</dbReference>
<keyword evidence="7" id="KW-0378">Hydrolase</keyword>
<dbReference type="GO" id="GO:0046872">
    <property type="term" value="F:metal ion binding"/>
    <property type="evidence" value="ECO:0007669"/>
    <property type="project" value="UniProtKB-KW"/>
</dbReference>
<evidence type="ECO:0000256" key="15">
    <source>
        <dbReference type="ARBA" id="ARBA00034617"/>
    </source>
</evidence>
<keyword evidence="6" id="KW-0227">DNA damage</keyword>
<dbReference type="FunFam" id="3.40.50.300:FF:000156">
    <property type="entry name" value="ATP-dependent DNA helicase recQ"/>
    <property type="match status" value="1"/>
</dbReference>
<keyword evidence="13" id="KW-0234">DNA repair</keyword>
<dbReference type="Pfam" id="PF00570">
    <property type="entry name" value="HRDC"/>
    <property type="match status" value="1"/>
</dbReference>
<evidence type="ECO:0000256" key="7">
    <source>
        <dbReference type="ARBA" id="ARBA00022801"/>
    </source>
</evidence>
<dbReference type="GO" id="GO:0009378">
    <property type="term" value="F:four-way junction helicase activity"/>
    <property type="evidence" value="ECO:0007669"/>
    <property type="project" value="TreeGrafter"/>
</dbReference>
<keyword evidence="12" id="KW-0233">DNA recombination</keyword>
<dbReference type="GO" id="GO:0030894">
    <property type="term" value="C:replisome"/>
    <property type="evidence" value="ECO:0007669"/>
    <property type="project" value="TreeGrafter"/>
</dbReference>
<comment type="cofactor">
    <cofactor evidence="2">
        <name>Zn(2+)</name>
        <dbReference type="ChEBI" id="CHEBI:29105"/>
    </cofactor>
</comment>
<dbReference type="InterPro" id="IPR001650">
    <property type="entry name" value="Helicase_C-like"/>
</dbReference>
<dbReference type="InterPro" id="IPR027417">
    <property type="entry name" value="P-loop_NTPase"/>
</dbReference>
<evidence type="ECO:0000256" key="4">
    <source>
        <dbReference type="ARBA" id="ARBA00022723"/>
    </source>
</evidence>
<dbReference type="PANTHER" id="PTHR13710">
    <property type="entry name" value="DNA HELICASE RECQ FAMILY MEMBER"/>
    <property type="match status" value="1"/>
</dbReference>
<evidence type="ECO:0000256" key="6">
    <source>
        <dbReference type="ARBA" id="ARBA00022763"/>
    </source>
</evidence>
<dbReference type="InterPro" id="IPR018982">
    <property type="entry name" value="RQC_domain"/>
</dbReference>
<dbReference type="CDD" id="cd17920">
    <property type="entry name" value="DEXHc_RecQ"/>
    <property type="match status" value="1"/>
</dbReference>
<dbReference type="GO" id="GO:0006260">
    <property type="term" value="P:DNA replication"/>
    <property type="evidence" value="ECO:0007669"/>
    <property type="project" value="InterPro"/>
</dbReference>
<keyword evidence="10" id="KW-0067">ATP-binding</keyword>
<dbReference type="PROSITE" id="PS51194">
    <property type="entry name" value="HELICASE_CTER"/>
    <property type="match status" value="1"/>
</dbReference>
<evidence type="ECO:0000256" key="8">
    <source>
        <dbReference type="ARBA" id="ARBA00022806"/>
    </source>
</evidence>
<sequence length="604" mass="68003">MRSEKLHQILKETFGYESFRFEQFNIINSILDKKDTLAIMPTGGGKSLCYQIPALYLDGVTLVISPLISLMQDQVMNLKEYGVESVFLNSSQSFSESQKAKAQILNGKTKIVYVSPEGVLSPALMSFFDQVQISLIAIDEAHCVSQWGHEFRKDYTRLGELKDRFPDVPVIALTATADAKTRVDIADQLRMKEPATFVSSFDRPNIKYMILERSDEIKQLDEFIKTHHPDDTGIVYCLSRDKVERVAAALNKLGYKAVPYHAGLSVNERAMNQELFNLEEKIIVVATIAFGMGIDRPDVRFVAHLDLPKSIESYYQETGRAGRDGKASTAWMIFGLGDIVKLAQMLETTDADENYKRIARFKLDSMLALCEAAACRRHYLLRYFGENGAETCGYCDTCIEPPTLWDATVDAQKILSTIFRTGQSYGAGHLIDVIRGSKNAKITERRHHELSVYGIGKDKSKEHWGSVLRQLLNLNYIAVKNWEYRSLALTTKAQDIFSGKIKLDLRMQDEKVAKAKTAAKVDKKRTGAASGDDGLFTALKELRNRLAKEKNLPSYIVFNDKTLNDMCVLKPRNAEEFLLVHGVGQSKLESYGTVFLDAIKNYQA</sequence>
<keyword evidence="8 17" id="KW-0347">Helicase</keyword>
<dbReference type="InterPro" id="IPR006293">
    <property type="entry name" value="DNA_helicase_ATP-dep_RecQ_bac"/>
</dbReference>
<dbReference type="OrthoDB" id="5298715at2"/>
<dbReference type="SUPFAM" id="SSF52540">
    <property type="entry name" value="P-loop containing nucleoside triphosphate hydrolases"/>
    <property type="match status" value="2"/>
</dbReference>
<keyword evidence="9" id="KW-0862">Zinc</keyword>
<dbReference type="AlphaFoldDB" id="A0A2K9NPR6"/>
<dbReference type="Gene3D" id="3.40.50.300">
    <property type="entry name" value="P-loop containing nucleotide triphosphate hydrolases"/>
    <property type="match status" value="2"/>
</dbReference>
<dbReference type="GO" id="GO:0003677">
    <property type="term" value="F:DNA binding"/>
    <property type="evidence" value="ECO:0007669"/>
    <property type="project" value="UniProtKB-KW"/>
</dbReference>
<evidence type="ECO:0000256" key="1">
    <source>
        <dbReference type="ARBA" id="ARBA00001946"/>
    </source>
</evidence>
<comment type="catalytic activity">
    <reaction evidence="15">
        <text>Couples ATP hydrolysis with the unwinding of duplex DNA by translocating in the 3'-5' direction.</text>
        <dbReference type="EC" id="5.6.2.4"/>
    </reaction>
</comment>
<evidence type="ECO:0000256" key="3">
    <source>
        <dbReference type="ARBA" id="ARBA00005446"/>
    </source>
</evidence>
<name>A0A2K9NPR6_BACTC</name>
<dbReference type="GO" id="GO:0043138">
    <property type="term" value="F:3'-5' DNA helicase activity"/>
    <property type="evidence" value="ECO:0007669"/>
    <property type="project" value="UniProtKB-EC"/>
</dbReference>
<dbReference type="SMART" id="SM00341">
    <property type="entry name" value="HRDC"/>
    <property type="match status" value="1"/>
</dbReference>
<dbReference type="FunFam" id="3.40.50.300:FF:000296">
    <property type="entry name" value="ATP-dependent DNA helicase RecQ"/>
    <property type="match status" value="1"/>
</dbReference>
<dbReference type="SMART" id="SM00490">
    <property type="entry name" value="HELICc"/>
    <property type="match status" value="1"/>
</dbReference>
<evidence type="ECO:0000256" key="11">
    <source>
        <dbReference type="ARBA" id="ARBA00023125"/>
    </source>
</evidence>
<dbReference type="GO" id="GO:0009432">
    <property type="term" value="P:SOS response"/>
    <property type="evidence" value="ECO:0007669"/>
    <property type="project" value="UniProtKB-UniRule"/>
</dbReference>
<dbReference type="FunFam" id="1.10.10.10:FF:000175">
    <property type="entry name" value="ATP-dependent DNA helicase RecQ"/>
    <property type="match status" value="1"/>
</dbReference>
<dbReference type="SMART" id="SM00487">
    <property type="entry name" value="DEXDc"/>
    <property type="match status" value="1"/>
</dbReference>
<dbReference type="NCBIfam" id="TIGR00614">
    <property type="entry name" value="recQ_fam"/>
    <property type="match status" value="1"/>
</dbReference>
<dbReference type="InterPro" id="IPR044876">
    <property type="entry name" value="HRDC_dom_sf"/>
</dbReference>
<dbReference type="PROSITE" id="PS50967">
    <property type="entry name" value="HRDC"/>
    <property type="match status" value="1"/>
</dbReference>
<dbReference type="Gene3D" id="1.10.150.80">
    <property type="entry name" value="HRDC domain"/>
    <property type="match status" value="1"/>
</dbReference>
<proteinExistence type="inferred from homology"/>
<dbReference type="EC" id="5.6.2.4" evidence="16"/>
<evidence type="ECO:0000256" key="13">
    <source>
        <dbReference type="ARBA" id="ARBA00023204"/>
    </source>
</evidence>
<keyword evidence="4" id="KW-0479">Metal-binding</keyword>
<dbReference type="InterPro" id="IPR014001">
    <property type="entry name" value="Helicase_ATP-bd"/>
</dbReference>
<evidence type="ECO:0000256" key="5">
    <source>
        <dbReference type="ARBA" id="ARBA00022741"/>
    </source>
</evidence>
<keyword evidence="5" id="KW-0547">Nucleotide-binding</keyword>
<dbReference type="Gene3D" id="1.10.10.10">
    <property type="entry name" value="Winged helix-like DNA-binding domain superfamily/Winged helix DNA-binding domain"/>
    <property type="match status" value="1"/>
</dbReference>
<dbReference type="SUPFAM" id="SSF47819">
    <property type="entry name" value="HRDC-like"/>
    <property type="match status" value="1"/>
</dbReference>
<accession>A0A2K9NPR6</accession>
<organism evidence="17 18">
    <name type="scientific">Bacteriovorax stolpii</name>
    <name type="common">Bdellovibrio stolpii</name>
    <dbReference type="NCBI Taxonomy" id="960"/>
    <lineage>
        <taxon>Bacteria</taxon>
        <taxon>Pseudomonadati</taxon>
        <taxon>Bdellovibrionota</taxon>
        <taxon>Bacteriovoracia</taxon>
        <taxon>Bacteriovoracales</taxon>
        <taxon>Bacteriovoracaceae</taxon>
        <taxon>Bacteriovorax</taxon>
    </lineage>
</organism>
<dbReference type="Pfam" id="PF00271">
    <property type="entry name" value="Helicase_C"/>
    <property type="match status" value="1"/>
</dbReference>
<dbReference type="GO" id="GO:0006281">
    <property type="term" value="P:DNA repair"/>
    <property type="evidence" value="ECO:0007669"/>
    <property type="project" value="UniProtKB-KW"/>
</dbReference>